<dbReference type="GO" id="GO:0016787">
    <property type="term" value="F:hydrolase activity"/>
    <property type="evidence" value="ECO:0007669"/>
    <property type="project" value="UniProtKB-KW"/>
</dbReference>
<evidence type="ECO:0000256" key="4">
    <source>
        <dbReference type="ARBA" id="ARBA00022840"/>
    </source>
</evidence>
<dbReference type="GO" id="GO:0005524">
    <property type="term" value="F:ATP binding"/>
    <property type="evidence" value="ECO:0007669"/>
    <property type="project" value="UniProtKB-KW"/>
</dbReference>
<dbReference type="InterPro" id="IPR000212">
    <property type="entry name" value="DNA_helicase_UvrD/REP"/>
</dbReference>
<dbReference type="EMBL" id="BART01009616">
    <property type="protein sequence ID" value="GAG78745.1"/>
    <property type="molecule type" value="Genomic_DNA"/>
</dbReference>
<dbReference type="InterPro" id="IPR027417">
    <property type="entry name" value="P-loop_NTPase"/>
</dbReference>
<keyword evidence="2" id="KW-0378">Hydrolase</keyword>
<dbReference type="Gene3D" id="3.30.160.800">
    <property type="match status" value="1"/>
</dbReference>
<gene>
    <name evidence="6" type="ORF">S01H4_21261</name>
</gene>
<accession>X1A8S4</accession>
<dbReference type="SUPFAM" id="SSF52540">
    <property type="entry name" value="P-loop containing nucleoside triphosphate hydrolases"/>
    <property type="match status" value="1"/>
</dbReference>
<evidence type="ECO:0000313" key="6">
    <source>
        <dbReference type="EMBL" id="GAG78745.1"/>
    </source>
</evidence>
<dbReference type="Pfam" id="PF13361">
    <property type="entry name" value="UvrD_C"/>
    <property type="match status" value="1"/>
</dbReference>
<feature type="non-terminal residue" evidence="6">
    <location>
        <position position="1"/>
    </location>
</feature>
<dbReference type="GO" id="GO:0043138">
    <property type="term" value="F:3'-5' DNA helicase activity"/>
    <property type="evidence" value="ECO:0007669"/>
    <property type="project" value="TreeGrafter"/>
</dbReference>
<evidence type="ECO:0000256" key="3">
    <source>
        <dbReference type="ARBA" id="ARBA00022806"/>
    </source>
</evidence>
<sequence>HDSVSLFRIINIPGRGIGQRSLSQLSSWAKSLGVSQYEALQLIAEPKDNEEPQPPFSPRLVKALAGFLDLMQEFIARSQELNLVDLFDLIIKRTGYEEYILGGKDGEERWDNVLELRTVAAEYRHLKPPEGLTAFLEGVTLVSDVDGLDETVDAATLVTLHQAKGLEFPVVFIVGVEDGILPHFKSFADPEQMEEERRLCYVGITRAKQRVYLVYAFRRSLMGSSMVSRPSPFLDDIPHHLIASRELWQGEESQVMPSLYSRNKAPASGVASSELKTGDHVHHAQFGDGVVVSRRPVKDDIEVVVAFTSGVGVRKLLLSFANLEKIK</sequence>
<name>X1A8S4_9ZZZZ</name>
<keyword evidence="1" id="KW-0547">Nucleotide-binding</keyword>
<evidence type="ECO:0000256" key="1">
    <source>
        <dbReference type="ARBA" id="ARBA00022741"/>
    </source>
</evidence>
<feature type="domain" description="UvrD-like helicase C-terminal" evidence="5">
    <location>
        <begin position="1"/>
        <end position="165"/>
    </location>
</feature>
<protein>
    <recommendedName>
        <fullName evidence="5">UvrD-like helicase C-terminal domain-containing protein</fullName>
    </recommendedName>
</protein>
<comment type="caution">
    <text evidence="6">The sequence shown here is derived from an EMBL/GenBank/DDBJ whole genome shotgun (WGS) entry which is preliminary data.</text>
</comment>
<dbReference type="GO" id="GO:0005829">
    <property type="term" value="C:cytosol"/>
    <property type="evidence" value="ECO:0007669"/>
    <property type="project" value="TreeGrafter"/>
</dbReference>
<dbReference type="Gene3D" id="1.10.486.10">
    <property type="entry name" value="PCRA, domain 4"/>
    <property type="match status" value="1"/>
</dbReference>
<dbReference type="AlphaFoldDB" id="X1A8S4"/>
<keyword evidence="4" id="KW-0067">ATP-binding</keyword>
<dbReference type="PANTHER" id="PTHR11070:SF2">
    <property type="entry name" value="ATP-DEPENDENT DNA HELICASE SRS2"/>
    <property type="match status" value="1"/>
</dbReference>
<dbReference type="PROSITE" id="PS51217">
    <property type="entry name" value="UVRD_HELICASE_CTER"/>
    <property type="match status" value="1"/>
</dbReference>
<keyword evidence="3" id="KW-0347">Helicase</keyword>
<evidence type="ECO:0000256" key="2">
    <source>
        <dbReference type="ARBA" id="ARBA00022801"/>
    </source>
</evidence>
<dbReference type="GO" id="GO:0033202">
    <property type="term" value="C:DNA helicase complex"/>
    <property type="evidence" value="ECO:0007669"/>
    <property type="project" value="TreeGrafter"/>
</dbReference>
<reference evidence="6" key="1">
    <citation type="journal article" date="2014" name="Front. Microbiol.">
        <title>High frequency of phylogenetically diverse reductive dehalogenase-homologous genes in deep subseafloor sedimentary metagenomes.</title>
        <authorList>
            <person name="Kawai M."/>
            <person name="Futagami T."/>
            <person name="Toyoda A."/>
            <person name="Takaki Y."/>
            <person name="Nishi S."/>
            <person name="Hori S."/>
            <person name="Arai W."/>
            <person name="Tsubouchi T."/>
            <person name="Morono Y."/>
            <person name="Uchiyama I."/>
            <person name="Ito T."/>
            <person name="Fujiyama A."/>
            <person name="Inagaki F."/>
            <person name="Takami H."/>
        </authorList>
    </citation>
    <scope>NUCLEOTIDE SEQUENCE</scope>
    <source>
        <strain evidence="6">Expedition CK06-06</strain>
    </source>
</reference>
<dbReference type="InterPro" id="IPR014017">
    <property type="entry name" value="DNA_helicase_UvrD-like_C"/>
</dbReference>
<dbReference type="PANTHER" id="PTHR11070">
    <property type="entry name" value="UVRD / RECB / PCRA DNA HELICASE FAMILY MEMBER"/>
    <property type="match status" value="1"/>
</dbReference>
<evidence type="ECO:0000259" key="5">
    <source>
        <dbReference type="PROSITE" id="PS51217"/>
    </source>
</evidence>
<dbReference type="Pfam" id="PF21196">
    <property type="entry name" value="PcrA_UvrD_tudor"/>
    <property type="match status" value="1"/>
</dbReference>
<organism evidence="6">
    <name type="scientific">marine sediment metagenome</name>
    <dbReference type="NCBI Taxonomy" id="412755"/>
    <lineage>
        <taxon>unclassified sequences</taxon>
        <taxon>metagenomes</taxon>
        <taxon>ecological metagenomes</taxon>
    </lineage>
</organism>
<dbReference type="CDD" id="cd18807">
    <property type="entry name" value="SF1_C_UvrD"/>
    <property type="match status" value="1"/>
</dbReference>
<dbReference type="GO" id="GO:0000725">
    <property type="term" value="P:recombinational repair"/>
    <property type="evidence" value="ECO:0007669"/>
    <property type="project" value="TreeGrafter"/>
</dbReference>
<dbReference type="GO" id="GO:0003677">
    <property type="term" value="F:DNA binding"/>
    <property type="evidence" value="ECO:0007669"/>
    <property type="project" value="InterPro"/>
</dbReference>
<proteinExistence type="predicted"/>